<evidence type="ECO:0008006" key="3">
    <source>
        <dbReference type="Google" id="ProtNLM"/>
    </source>
</evidence>
<dbReference type="HOGENOM" id="CLU_197760_0_0_1"/>
<evidence type="ECO:0000313" key="1">
    <source>
        <dbReference type="EMBL" id="EFQ89102.1"/>
    </source>
</evidence>
<dbReference type="OrthoDB" id="4772102at2759"/>
<dbReference type="Proteomes" id="UP000001067">
    <property type="component" value="Unassembled WGS sequence"/>
</dbReference>
<dbReference type="KEGG" id="pte:PTT_14762"/>
<dbReference type="AlphaFoldDB" id="E3RYU7"/>
<gene>
    <name evidence="1" type="ORF">PTT_14762</name>
</gene>
<proteinExistence type="predicted"/>
<feature type="non-terminal residue" evidence="1">
    <location>
        <position position="1"/>
    </location>
</feature>
<reference evidence="1 2" key="1">
    <citation type="journal article" date="2010" name="Genome Biol.">
        <title>A first genome assembly of the barley fungal pathogen Pyrenophora teres f. teres.</title>
        <authorList>
            <person name="Ellwood S.R."/>
            <person name="Liu Z."/>
            <person name="Syme R.A."/>
            <person name="Lai Z."/>
            <person name="Hane J.K."/>
            <person name="Keiper F."/>
            <person name="Moffat C.S."/>
            <person name="Oliver R.P."/>
            <person name="Friesen T.L."/>
        </authorList>
    </citation>
    <scope>NUCLEOTIDE SEQUENCE [LARGE SCALE GENOMIC DNA]</scope>
    <source>
        <strain evidence="1 2">0-1</strain>
    </source>
</reference>
<organism evidence="2">
    <name type="scientific">Pyrenophora teres f. teres (strain 0-1)</name>
    <name type="common">Barley net blotch fungus</name>
    <name type="synonym">Drechslera teres f. teres</name>
    <dbReference type="NCBI Taxonomy" id="861557"/>
    <lineage>
        <taxon>Eukaryota</taxon>
        <taxon>Fungi</taxon>
        <taxon>Dikarya</taxon>
        <taxon>Ascomycota</taxon>
        <taxon>Pezizomycotina</taxon>
        <taxon>Dothideomycetes</taxon>
        <taxon>Pleosporomycetidae</taxon>
        <taxon>Pleosporales</taxon>
        <taxon>Pleosporineae</taxon>
        <taxon>Pleosporaceae</taxon>
        <taxon>Pyrenophora</taxon>
    </lineage>
</organism>
<protein>
    <recommendedName>
        <fullName evidence="3">Reverse transcriptase Ty1/copia-type domain-containing protein</fullName>
    </recommendedName>
</protein>
<sequence>FTSTLRALRFQEVSHEPCCLIKDGIIIFFYVDDIILAYHKDMEYQAQQAIKRLQDKYLFTGGNDL</sequence>
<keyword evidence="2" id="KW-1185">Reference proteome</keyword>
<dbReference type="EMBL" id="GL535968">
    <property type="protein sequence ID" value="EFQ89102.1"/>
    <property type="molecule type" value="Genomic_DNA"/>
</dbReference>
<accession>E3RYU7</accession>
<name>E3RYU7_PYRTT</name>
<evidence type="ECO:0000313" key="2">
    <source>
        <dbReference type="Proteomes" id="UP000001067"/>
    </source>
</evidence>